<dbReference type="RefSeq" id="WP_005949001.1">
    <property type="nucleotide sequence ID" value="NZ_CP028103.1"/>
</dbReference>
<accession>A0ABM6U208</accession>
<dbReference type="EMBL" id="CP028103">
    <property type="protein sequence ID" value="AVQ30302.1"/>
    <property type="molecule type" value="Genomic_DNA"/>
</dbReference>
<sequence length="222" mass="25358">MIFEDGFSYYSIIINFLERTFGELTEITLYSFEDGDEGKLIAKSSNCSFKLGSATPKTLRKLLDKYNNKKESNDNIDFITNFPGKDNDGKLFRVSTFFIKGEKNSLKGAFNIKVDISEMVYAANFLNKALKELTGGLERNLEKESEEVDELGTIEEYSKYLINQYFDSLKKPMDAMTTSEKIEIVKSLDKKGIFNLKGSVGELAKRFNTSEKTIYRYLSSEQ</sequence>
<dbReference type="InterPro" id="IPR013559">
    <property type="entry name" value="YheO"/>
</dbReference>
<name>A0ABM6U208_FUSVA</name>
<evidence type="ECO:0000259" key="2">
    <source>
        <dbReference type="Pfam" id="PF13309"/>
    </source>
</evidence>
<evidence type="ECO:0000259" key="1">
    <source>
        <dbReference type="Pfam" id="PF08348"/>
    </source>
</evidence>
<dbReference type="Pfam" id="PF08348">
    <property type="entry name" value="PAS_6"/>
    <property type="match status" value="1"/>
</dbReference>
<gene>
    <name evidence="3" type="ORF">C4N18_03300</name>
</gene>
<proteinExistence type="predicted"/>
<feature type="domain" description="Transcriptional regulator DauR-like HTH" evidence="2">
    <location>
        <begin position="161"/>
        <end position="218"/>
    </location>
</feature>
<evidence type="ECO:0008006" key="5">
    <source>
        <dbReference type="Google" id="ProtNLM"/>
    </source>
</evidence>
<protein>
    <recommendedName>
        <fullName evidence="5">YheO-like protein</fullName>
    </recommendedName>
</protein>
<organism evidence="3 4">
    <name type="scientific">Fusobacterium varium ATCC 27725</name>
    <dbReference type="NCBI Taxonomy" id="469618"/>
    <lineage>
        <taxon>Bacteria</taxon>
        <taxon>Fusobacteriati</taxon>
        <taxon>Fusobacteriota</taxon>
        <taxon>Fusobacteriia</taxon>
        <taxon>Fusobacteriales</taxon>
        <taxon>Fusobacteriaceae</taxon>
        <taxon>Fusobacterium</taxon>
    </lineage>
</organism>
<dbReference type="GeneID" id="77467004"/>
<dbReference type="Pfam" id="PF13309">
    <property type="entry name" value="HTH_22"/>
    <property type="match status" value="1"/>
</dbReference>
<dbReference type="InterPro" id="IPR039445">
    <property type="entry name" value="DauR-like_HTH"/>
</dbReference>
<dbReference type="Proteomes" id="UP000241238">
    <property type="component" value="Chromosome"/>
</dbReference>
<dbReference type="InterPro" id="IPR039446">
    <property type="entry name" value="DauR-like"/>
</dbReference>
<evidence type="ECO:0000313" key="4">
    <source>
        <dbReference type="Proteomes" id="UP000241238"/>
    </source>
</evidence>
<reference evidence="4" key="1">
    <citation type="journal article" date="2018" name="MSphere">
        <title>Fusobacterium Genomics Using MinION and Illumina Sequencing Enables Genome Completion and Correction.</title>
        <authorList>
            <person name="Todd S.M."/>
            <person name="Settlage R.E."/>
            <person name="Lahmers K.K."/>
            <person name="Slade D.J."/>
        </authorList>
    </citation>
    <scope>NUCLEOTIDE SEQUENCE [LARGE SCALE GENOMIC DNA]</scope>
    <source>
        <strain evidence="4">ATCC 27725</strain>
    </source>
</reference>
<keyword evidence="4" id="KW-1185">Reference proteome</keyword>
<dbReference type="PANTHER" id="PTHR35568">
    <property type="entry name" value="TRANSCRIPTIONAL REGULATOR DAUR"/>
    <property type="match status" value="1"/>
</dbReference>
<feature type="domain" description="YheO-like" evidence="1">
    <location>
        <begin position="10"/>
        <end position="124"/>
    </location>
</feature>
<evidence type="ECO:0000313" key="3">
    <source>
        <dbReference type="EMBL" id="AVQ30302.1"/>
    </source>
</evidence>
<dbReference type="PANTHER" id="PTHR35568:SF1">
    <property type="entry name" value="TRANSCRIPTIONAL REGULATOR DAUR"/>
    <property type="match status" value="1"/>
</dbReference>